<feature type="transmembrane region" description="Helical" evidence="8">
    <location>
        <begin position="303"/>
        <end position="320"/>
    </location>
</feature>
<dbReference type="GO" id="GO:0016020">
    <property type="term" value="C:membrane"/>
    <property type="evidence" value="ECO:0007669"/>
    <property type="project" value="UniProtKB-SubCell"/>
</dbReference>
<dbReference type="PANTHER" id="PTHR31595">
    <property type="entry name" value="LONG-CHAIN-ALCOHOL O-FATTY-ACYLTRANSFERASE 3-RELATED"/>
    <property type="match status" value="1"/>
</dbReference>
<evidence type="ECO:0000313" key="11">
    <source>
        <dbReference type="Proteomes" id="UP001210925"/>
    </source>
</evidence>
<evidence type="ECO:0000256" key="2">
    <source>
        <dbReference type="ARBA" id="ARBA00005179"/>
    </source>
</evidence>
<comment type="caution">
    <text evidence="10">The sequence shown here is derived from an EMBL/GenBank/DDBJ whole genome shotgun (WGS) entry which is preliminary data.</text>
</comment>
<keyword evidence="6 8" id="KW-1133">Transmembrane helix</keyword>
<dbReference type="AlphaFoldDB" id="A0AAD5UI65"/>
<feature type="transmembrane region" description="Helical" evidence="8">
    <location>
        <begin position="44"/>
        <end position="61"/>
    </location>
</feature>
<protein>
    <recommendedName>
        <fullName evidence="9">Wax synthase domain-containing protein</fullName>
    </recommendedName>
</protein>
<evidence type="ECO:0000259" key="9">
    <source>
        <dbReference type="Pfam" id="PF13813"/>
    </source>
</evidence>
<dbReference type="Pfam" id="PF13813">
    <property type="entry name" value="MBOAT_2"/>
    <property type="match status" value="1"/>
</dbReference>
<sequence length="373" mass="44412">MDYLSQDTQDLIYIATYILQNPVIMFSMPGLHYLLLQSNLSDKLATFPVLALIFILPLIRFDPCSVIHFMYAFSAVFMFLRISDIYFVNRKFVKLWEWRDYMEYFFTYDLSAIKEKKEEKEKKELHKRTVAYKDQNQDYFVRVGMITALKGIVLYLILRYIKYGRPDWMPLPYEMVHFKDMGLVMDQYLLSLALCIMLDLGVSISMHWWSFFFRIPYAPVMNQPYFSTSIRDFWANRWNLHVGLCLRRICFEPVVAYFGYKPNQKIPPTVLMIGAFSTFVYSALMHEWLLFAMTDNWSYGEHFMFFTLHGVISTLEVVIRKFIIKTFGIDLAKVVPKPLQIIYANTVLMLLAPLFLNPYIRDRVYLKYVDQFI</sequence>
<feature type="transmembrane region" description="Helical" evidence="8">
    <location>
        <begin position="12"/>
        <end position="35"/>
    </location>
</feature>
<keyword evidence="7 8" id="KW-0472">Membrane</keyword>
<evidence type="ECO:0000313" key="10">
    <source>
        <dbReference type="EMBL" id="KAJ3258445.1"/>
    </source>
</evidence>
<reference evidence="10" key="1">
    <citation type="submission" date="2020-05" db="EMBL/GenBank/DDBJ databases">
        <title>Phylogenomic resolution of chytrid fungi.</title>
        <authorList>
            <person name="Stajich J.E."/>
            <person name="Amses K."/>
            <person name="Simmons R."/>
            <person name="Seto K."/>
            <person name="Myers J."/>
            <person name="Bonds A."/>
            <person name="Quandt C.A."/>
            <person name="Barry K."/>
            <person name="Liu P."/>
            <person name="Grigoriev I."/>
            <person name="Longcore J.E."/>
            <person name="James T.Y."/>
        </authorList>
    </citation>
    <scope>NUCLEOTIDE SEQUENCE</scope>
    <source>
        <strain evidence="10">PLAUS21</strain>
    </source>
</reference>
<feature type="transmembrane region" description="Helical" evidence="8">
    <location>
        <begin position="139"/>
        <end position="161"/>
    </location>
</feature>
<dbReference type="EMBL" id="JADGKB010000027">
    <property type="protein sequence ID" value="KAJ3258445.1"/>
    <property type="molecule type" value="Genomic_DNA"/>
</dbReference>
<dbReference type="GO" id="GO:0006629">
    <property type="term" value="P:lipid metabolic process"/>
    <property type="evidence" value="ECO:0007669"/>
    <property type="project" value="InterPro"/>
</dbReference>
<evidence type="ECO:0000256" key="8">
    <source>
        <dbReference type="SAM" id="Phobius"/>
    </source>
</evidence>
<feature type="transmembrane region" description="Helical" evidence="8">
    <location>
        <begin position="67"/>
        <end position="89"/>
    </location>
</feature>
<dbReference type="InterPro" id="IPR044851">
    <property type="entry name" value="Wax_synthase"/>
</dbReference>
<accession>A0AAD5UI65</accession>
<keyword evidence="5 8" id="KW-0812">Transmembrane</keyword>
<evidence type="ECO:0000256" key="3">
    <source>
        <dbReference type="ARBA" id="ARBA00007282"/>
    </source>
</evidence>
<feature type="transmembrane region" description="Helical" evidence="8">
    <location>
        <begin position="341"/>
        <end position="360"/>
    </location>
</feature>
<keyword evidence="11" id="KW-1185">Reference proteome</keyword>
<organism evidence="10 11">
    <name type="scientific">Boothiomyces macroporosus</name>
    <dbReference type="NCBI Taxonomy" id="261099"/>
    <lineage>
        <taxon>Eukaryota</taxon>
        <taxon>Fungi</taxon>
        <taxon>Fungi incertae sedis</taxon>
        <taxon>Chytridiomycota</taxon>
        <taxon>Chytridiomycota incertae sedis</taxon>
        <taxon>Chytridiomycetes</taxon>
        <taxon>Rhizophydiales</taxon>
        <taxon>Terramycetaceae</taxon>
        <taxon>Boothiomyces</taxon>
    </lineage>
</organism>
<proteinExistence type="inferred from homology"/>
<comment type="similarity">
    <text evidence="3">Belongs to the wax synthase family.</text>
</comment>
<feature type="domain" description="Wax synthase" evidence="9">
    <location>
        <begin position="218"/>
        <end position="307"/>
    </location>
</feature>
<dbReference type="PANTHER" id="PTHR31595:SF57">
    <property type="entry name" value="OS04G0481900 PROTEIN"/>
    <property type="match status" value="1"/>
</dbReference>
<evidence type="ECO:0000256" key="6">
    <source>
        <dbReference type="ARBA" id="ARBA00022989"/>
    </source>
</evidence>
<evidence type="ECO:0000256" key="7">
    <source>
        <dbReference type="ARBA" id="ARBA00023136"/>
    </source>
</evidence>
<name>A0AAD5UI65_9FUNG</name>
<gene>
    <name evidence="10" type="ORF">HK103_003567</name>
</gene>
<evidence type="ECO:0000256" key="1">
    <source>
        <dbReference type="ARBA" id="ARBA00004141"/>
    </source>
</evidence>
<keyword evidence="4" id="KW-0808">Transferase</keyword>
<evidence type="ECO:0000256" key="4">
    <source>
        <dbReference type="ARBA" id="ARBA00022679"/>
    </source>
</evidence>
<dbReference type="InterPro" id="IPR032805">
    <property type="entry name" value="Wax_synthase_dom"/>
</dbReference>
<dbReference type="Proteomes" id="UP001210925">
    <property type="component" value="Unassembled WGS sequence"/>
</dbReference>
<comment type="pathway">
    <text evidence="2">Secondary metabolite biosynthesis.</text>
</comment>
<comment type="subcellular location">
    <subcellularLocation>
        <location evidence="1">Membrane</location>
        <topology evidence="1">Multi-pass membrane protein</topology>
    </subcellularLocation>
</comment>
<feature type="transmembrane region" description="Helical" evidence="8">
    <location>
        <begin position="270"/>
        <end position="291"/>
    </location>
</feature>
<feature type="transmembrane region" description="Helical" evidence="8">
    <location>
        <begin position="188"/>
        <end position="209"/>
    </location>
</feature>
<evidence type="ECO:0000256" key="5">
    <source>
        <dbReference type="ARBA" id="ARBA00022692"/>
    </source>
</evidence>
<dbReference type="GO" id="GO:0008374">
    <property type="term" value="F:O-acyltransferase activity"/>
    <property type="evidence" value="ECO:0007669"/>
    <property type="project" value="InterPro"/>
</dbReference>